<dbReference type="Proteomes" id="UP000389128">
    <property type="component" value="Unassembled WGS sequence"/>
</dbReference>
<name>A0A6C2CEW2_9RHOO</name>
<dbReference type="EMBL" id="SDKK01000037">
    <property type="protein sequence ID" value="TYC51805.1"/>
    <property type="molecule type" value="Genomic_DNA"/>
</dbReference>
<gene>
    <name evidence="1" type="ORF">ETQ85_23595</name>
</gene>
<accession>A0A6C2CEW2</accession>
<reference evidence="1 2" key="1">
    <citation type="submission" date="2019-01" db="EMBL/GenBank/DDBJ databases">
        <title>Zoogloea oleivorans genome sequencing and assembly.</title>
        <authorList>
            <person name="Tancsics A."/>
            <person name="Farkas M."/>
            <person name="Kriszt B."/>
            <person name="Maroti G."/>
            <person name="Horvath B."/>
        </authorList>
    </citation>
    <scope>NUCLEOTIDE SEQUENCE [LARGE SCALE GENOMIC DNA]</scope>
    <source>
        <strain evidence="1 2">Buc</strain>
    </source>
</reference>
<protein>
    <submittedName>
        <fullName evidence="1">Uncharacterized protein</fullName>
    </submittedName>
</protein>
<dbReference type="RefSeq" id="WP_148581501.1">
    <property type="nucleotide sequence ID" value="NZ_SDKK01000037.1"/>
</dbReference>
<dbReference type="OrthoDB" id="9152687at2"/>
<evidence type="ECO:0000313" key="2">
    <source>
        <dbReference type="Proteomes" id="UP000389128"/>
    </source>
</evidence>
<sequence length="212" mass="23020">MHTVIMVNGRFVRAADFEMAQVLSLKEALACEVIELHEAINALREDYENLALGYLSLVDRTSSDAQHGASASSKALQNEPDDQAWSALLGQGESVRTGWVRDGLLVSSVVLAEAWGRSRQALEYAAKRGELFSIKVGKNRFYPTVFTRLEAEAVKAVCLKLKGEDAVAKFVFWGKKHGGLGGLTPSEAISVGQLDNVVRLAEAWSAERGLTA</sequence>
<dbReference type="AlphaFoldDB" id="A0A6C2CEW2"/>
<evidence type="ECO:0000313" key="1">
    <source>
        <dbReference type="EMBL" id="TYC51805.1"/>
    </source>
</evidence>
<proteinExistence type="predicted"/>
<keyword evidence="2" id="KW-1185">Reference proteome</keyword>
<comment type="caution">
    <text evidence="1">The sequence shown here is derived from an EMBL/GenBank/DDBJ whole genome shotgun (WGS) entry which is preliminary data.</text>
</comment>
<organism evidence="1 2">
    <name type="scientific">Zoogloea oleivorans</name>
    <dbReference type="NCBI Taxonomy" id="1552750"/>
    <lineage>
        <taxon>Bacteria</taxon>
        <taxon>Pseudomonadati</taxon>
        <taxon>Pseudomonadota</taxon>
        <taxon>Betaproteobacteria</taxon>
        <taxon>Rhodocyclales</taxon>
        <taxon>Zoogloeaceae</taxon>
        <taxon>Zoogloea</taxon>
    </lineage>
</organism>